<evidence type="ECO:0000313" key="2">
    <source>
        <dbReference type="Proteomes" id="UP000829720"/>
    </source>
</evidence>
<dbReference type="EMBL" id="JAERUA010000012">
    <property type="protein sequence ID" value="KAI1892445.1"/>
    <property type="molecule type" value="Genomic_DNA"/>
</dbReference>
<proteinExistence type="predicted"/>
<accession>A0A8T3DD41</accession>
<name>A0A8T3DD41_9TELE</name>
<protein>
    <submittedName>
        <fullName evidence="1">Uncharacterized protein</fullName>
    </submittedName>
</protein>
<keyword evidence="2" id="KW-1185">Reference proteome</keyword>
<gene>
    <name evidence="1" type="ORF">AGOR_G00133440</name>
</gene>
<sequence>MPAWWLQQTTCSFSGPLCLPALSRPQSNRTPRLKVWRQRATQVWRTRGVRSRCRKGRFLLPFMAPPASRAPSPPSCGSSWGKRSHSSRWWCTAGCF</sequence>
<organism evidence="1 2">
    <name type="scientific">Albula goreensis</name>
    <dbReference type="NCBI Taxonomy" id="1534307"/>
    <lineage>
        <taxon>Eukaryota</taxon>
        <taxon>Metazoa</taxon>
        <taxon>Chordata</taxon>
        <taxon>Craniata</taxon>
        <taxon>Vertebrata</taxon>
        <taxon>Euteleostomi</taxon>
        <taxon>Actinopterygii</taxon>
        <taxon>Neopterygii</taxon>
        <taxon>Teleostei</taxon>
        <taxon>Albuliformes</taxon>
        <taxon>Albulidae</taxon>
        <taxon>Albula</taxon>
    </lineage>
</organism>
<reference evidence="1" key="1">
    <citation type="submission" date="2021-01" db="EMBL/GenBank/DDBJ databases">
        <authorList>
            <person name="Zahm M."/>
            <person name="Roques C."/>
            <person name="Cabau C."/>
            <person name="Klopp C."/>
            <person name="Donnadieu C."/>
            <person name="Jouanno E."/>
            <person name="Lampietro C."/>
            <person name="Louis A."/>
            <person name="Herpin A."/>
            <person name="Echchiki A."/>
            <person name="Berthelot C."/>
            <person name="Parey E."/>
            <person name="Roest-Crollius H."/>
            <person name="Braasch I."/>
            <person name="Postlethwait J."/>
            <person name="Bobe J."/>
            <person name="Montfort J."/>
            <person name="Bouchez O."/>
            <person name="Begum T."/>
            <person name="Mejri S."/>
            <person name="Adams A."/>
            <person name="Chen W.-J."/>
            <person name="Guiguen Y."/>
        </authorList>
    </citation>
    <scope>NUCLEOTIDE SEQUENCE</scope>
    <source>
        <tissue evidence="1">Blood</tissue>
    </source>
</reference>
<dbReference type="Proteomes" id="UP000829720">
    <property type="component" value="Unassembled WGS sequence"/>
</dbReference>
<comment type="caution">
    <text evidence="1">The sequence shown here is derived from an EMBL/GenBank/DDBJ whole genome shotgun (WGS) entry which is preliminary data.</text>
</comment>
<evidence type="ECO:0000313" key="1">
    <source>
        <dbReference type="EMBL" id="KAI1892445.1"/>
    </source>
</evidence>
<dbReference type="AlphaFoldDB" id="A0A8T3DD41"/>